<evidence type="ECO:0000313" key="16">
    <source>
        <dbReference type="EMBL" id="EWS81182.1"/>
    </source>
</evidence>
<dbReference type="AlphaFoldDB" id="Z9JTU4"/>
<dbReference type="InterPro" id="IPR022898">
    <property type="entry name" value="RNase_HII"/>
</dbReference>
<dbReference type="GO" id="GO:0006298">
    <property type="term" value="P:mismatch repair"/>
    <property type="evidence" value="ECO:0007669"/>
    <property type="project" value="TreeGrafter"/>
</dbReference>
<comment type="caution">
    <text evidence="16">The sequence shown here is derived from an EMBL/GenBank/DDBJ whole genome shotgun (WGS) entry which is preliminary data.</text>
</comment>
<evidence type="ECO:0000256" key="5">
    <source>
        <dbReference type="ARBA" id="ARBA00007383"/>
    </source>
</evidence>
<dbReference type="EC" id="3.1.26.4" evidence="13"/>
<evidence type="ECO:0000256" key="1">
    <source>
        <dbReference type="ARBA" id="ARBA00000077"/>
    </source>
</evidence>
<evidence type="ECO:0000256" key="8">
    <source>
        <dbReference type="ARBA" id="ARBA00022723"/>
    </source>
</evidence>
<feature type="binding site" evidence="12">
    <location>
        <position position="149"/>
    </location>
    <ligand>
        <name>a divalent metal cation</name>
        <dbReference type="ChEBI" id="CHEBI:60240"/>
    </ligand>
</feature>
<proteinExistence type="inferred from homology"/>
<dbReference type="PANTHER" id="PTHR10954:SF18">
    <property type="entry name" value="RIBONUCLEASE HII"/>
    <property type="match status" value="1"/>
</dbReference>
<keyword evidence="17" id="KW-1185">Reference proteome</keyword>
<sequence length="265" mass="27547">MSPRTAAGPAARRPAAPRTATEPSFDVELEVARAIGPDVLVVGLDEVGRGALAGPVTVGACAVRVLEGQVVTALPEGVRDSKALTARRREALVAPIAVAAAATGIGWVPAQEIDRIGISAALTEAALRALEDLRTPEGDGVLPDAVIIDGSVDVLSGALRGRGLPPVPVTVRVKADRDCRSVAAASVLAKVARDARMTQLHASAPQYAWDSNKGYGAAVHRDAITEHGIHAEHRASWNLTGTPSAGVLWEIDPRRSIPAEQEGHR</sequence>
<reference evidence="16 17" key="1">
    <citation type="submission" date="2014-02" db="EMBL/GenBank/DDBJ databases">
        <title>Genome sequence of Brachybacterium phenoliresistens strain W13A50.</title>
        <authorList>
            <person name="Wang X."/>
        </authorList>
    </citation>
    <scope>NUCLEOTIDE SEQUENCE [LARGE SCALE GENOMIC DNA]</scope>
    <source>
        <strain evidence="16 17">W13A50</strain>
    </source>
</reference>
<dbReference type="PATRIC" id="fig|396014.3.peg.2058"/>
<comment type="cofactor">
    <cofactor evidence="2">
        <name>Mg(2+)</name>
        <dbReference type="ChEBI" id="CHEBI:18420"/>
    </cofactor>
</comment>
<keyword evidence="10 12" id="KW-0378">Hydrolase</keyword>
<dbReference type="InterPro" id="IPR024567">
    <property type="entry name" value="RNase_HII/HIII_dom"/>
</dbReference>
<dbReference type="GO" id="GO:0032299">
    <property type="term" value="C:ribonuclease H2 complex"/>
    <property type="evidence" value="ECO:0007669"/>
    <property type="project" value="TreeGrafter"/>
</dbReference>
<evidence type="ECO:0000256" key="6">
    <source>
        <dbReference type="ARBA" id="ARBA00022490"/>
    </source>
</evidence>
<evidence type="ECO:0000256" key="7">
    <source>
        <dbReference type="ARBA" id="ARBA00022722"/>
    </source>
</evidence>
<dbReference type="InterPro" id="IPR012337">
    <property type="entry name" value="RNaseH-like_sf"/>
</dbReference>
<dbReference type="GO" id="GO:0046872">
    <property type="term" value="F:metal ion binding"/>
    <property type="evidence" value="ECO:0007669"/>
    <property type="project" value="UniProtKB-KW"/>
</dbReference>
<dbReference type="PANTHER" id="PTHR10954">
    <property type="entry name" value="RIBONUCLEASE H2 SUBUNIT A"/>
    <property type="match status" value="1"/>
</dbReference>
<dbReference type="EMBL" id="JDYK01000009">
    <property type="protein sequence ID" value="EWS81182.1"/>
    <property type="molecule type" value="Genomic_DNA"/>
</dbReference>
<evidence type="ECO:0000256" key="4">
    <source>
        <dbReference type="ARBA" id="ARBA00004496"/>
    </source>
</evidence>
<feature type="binding site" evidence="12">
    <location>
        <position position="46"/>
    </location>
    <ligand>
        <name>a divalent metal cation</name>
        <dbReference type="ChEBI" id="CHEBI:60240"/>
    </ligand>
</feature>
<keyword evidence="9 12" id="KW-0255">Endonuclease</keyword>
<evidence type="ECO:0000256" key="3">
    <source>
        <dbReference type="ARBA" id="ARBA00004065"/>
    </source>
</evidence>
<dbReference type="InterPro" id="IPR036397">
    <property type="entry name" value="RNaseH_sf"/>
</dbReference>
<dbReference type="Gene3D" id="3.30.420.10">
    <property type="entry name" value="Ribonuclease H-like superfamily/Ribonuclease H"/>
    <property type="match status" value="1"/>
</dbReference>
<dbReference type="SUPFAM" id="SSF53098">
    <property type="entry name" value="Ribonuclease H-like"/>
    <property type="match status" value="1"/>
</dbReference>
<dbReference type="NCBIfam" id="NF000595">
    <property type="entry name" value="PRK00015.1-3"/>
    <property type="match status" value="1"/>
</dbReference>
<feature type="region of interest" description="Disordered" evidence="14">
    <location>
        <begin position="1"/>
        <end position="22"/>
    </location>
</feature>
<dbReference type="Pfam" id="PF01351">
    <property type="entry name" value="RNase_HII"/>
    <property type="match status" value="1"/>
</dbReference>
<keyword evidence="7 12" id="KW-0540">Nuclease</keyword>
<comment type="catalytic activity">
    <reaction evidence="1 12 13">
        <text>Endonucleolytic cleavage to 5'-phosphomonoester.</text>
        <dbReference type="EC" id="3.1.26.4"/>
    </reaction>
</comment>
<evidence type="ECO:0000256" key="12">
    <source>
        <dbReference type="PROSITE-ProRule" id="PRU01319"/>
    </source>
</evidence>
<evidence type="ECO:0000256" key="9">
    <source>
        <dbReference type="ARBA" id="ARBA00022759"/>
    </source>
</evidence>
<evidence type="ECO:0000256" key="14">
    <source>
        <dbReference type="SAM" id="MobiDB-lite"/>
    </source>
</evidence>
<evidence type="ECO:0000256" key="13">
    <source>
        <dbReference type="RuleBase" id="RU003515"/>
    </source>
</evidence>
<dbReference type="eggNOG" id="COG0164">
    <property type="taxonomic scope" value="Bacteria"/>
</dbReference>
<comment type="subcellular location">
    <subcellularLocation>
        <location evidence="4">Cytoplasm</location>
    </subcellularLocation>
</comment>
<protein>
    <recommendedName>
        <fullName evidence="13">Ribonuclease</fullName>
        <ecNumber evidence="13">3.1.26.4</ecNumber>
    </recommendedName>
</protein>
<name>Z9JTU4_9MICO</name>
<evidence type="ECO:0000256" key="10">
    <source>
        <dbReference type="ARBA" id="ARBA00022801"/>
    </source>
</evidence>
<dbReference type="GO" id="GO:0005737">
    <property type="term" value="C:cytoplasm"/>
    <property type="evidence" value="ECO:0007669"/>
    <property type="project" value="UniProtKB-SubCell"/>
</dbReference>
<dbReference type="GO" id="GO:0003723">
    <property type="term" value="F:RNA binding"/>
    <property type="evidence" value="ECO:0007669"/>
    <property type="project" value="UniProtKB-UniRule"/>
</dbReference>
<comment type="cofactor">
    <cofactor evidence="12">
        <name>Mn(2+)</name>
        <dbReference type="ChEBI" id="CHEBI:29035"/>
    </cofactor>
    <cofactor evidence="12">
        <name>Mg(2+)</name>
        <dbReference type="ChEBI" id="CHEBI:18420"/>
    </cofactor>
    <text evidence="12">Manganese or magnesium. Binds 1 divalent metal ion per monomer in the absence of substrate. May bind a second metal ion after substrate binding.</text>
</comment>
<dbReference type="GO" id="GO:0043137">
    <property type="term" value="P:DNA replication, removal of RNA primer"/>
    <property type="evidence" value="ECO:0007669"/>
    <property type="project" value="TreeGrafter"/>
</dbReference>
<accession>Z9JTU4</accession>
<gene>
    <name evidence="16" type="ORF">BF93_18620</name>
</gene>
<feature type="domain" description="RNase H type-2" evidence="15">
    <location>
        <begin position="39"/>
        <end position="261"/>
    </location>
</feature>
<keyword evidence="8 12" id="KW-0479">Metal-binding</keyword>
<dbReference type="Proteomes" id="UP000023067">
    <property type="component" value="Unassembled WGS sequence"/>
</dbReference>
<dbReference type="CDD" id="cd07182">
    <property type="entry name" value="RNase_HII_bacteria_HII_like"/>
    <property type="match status" value="1"/>
</dbReference>
<dbReference type="RefSeq" id="WP_198025405.1">
    <property type="nucleotide sequence ID" value="NZ_KK069994.1"/>
</dbReference>
<feature type="binding site" evidence="12">
    <location>
        <position position="45"/>
    </location>
    <ligand>
        <name>a divalent metal cation</name>
        <dbReference type="ChEBI" id="CHEBI:60240"/>
    </ligand>
</feature>
<dbReference type="GO" id="GO:0004523">
    <property type="term" value="F:RNA-DNA hybrid ribonuclease activity"/>
    <property type="evidence" value="ECO:0007669"/>
    <property type="project" value="UniProtKB-UniRule"/>
</dbReference>
<evidence type="ECO:0000313" key="17">
    <source>
        <dbReference type="Proteomes" id="UP000023067"/>
    </source>
</evidence>
<evidence type="ECO:0000256" key="11">
    <source>
        <dbReference type="ARBA" id="ARBA00023211"/>
    </source>
</evidence>
<dbReference type="HOGENOM" id="CLU_036532_3_0_11"/>
<evidence type="ECO:0000256" key="2">
    <source>
        <dbReference type="ARBA" id="ARBA00001946"/>
    </source>
</evidence>
<dbReference type="PROSITE" id="PS51975">
    <property type="entry name" value="RNASE_H_2"/>
    <property type="match status" value="1"/>
</dbReference>
<keyword evidence="6" id="KW-0963">Cytoplasm</keyword>
<organism evidence="16 17">
    <name type="scientific">Brachybacterium phenoliresistens</name>
    <dbReference type="NCBI Taxonomy" id="396014"/>
    <lineage>
        <taxon>Bacteria</taxon>
        <taxon>Bacillati</taxon>
        <taxon>Actinomycetota</taxon>
        <taxon>Actinomycetes</taxon>
        <taxon>Micrococcales</taxon>
        <taxon>Dermabacteraceae</taxon>
        <taxon>Brachybacterium</taxon>
    </lineage>
</organism>
<dbReference type="InterPro" id="IPR001352">
    <property type="entry name" value="RNase_HII/HIII"/>
</dbReference>
<keyword evidence="11" id="KW-0464">Manganese</keyword>
<comment type="similarity">
    <text evidence="5 13">Belongs to the RNase HII family.</text>
</comment>
<dbReference type="STRING" id="396014.BF93_18620"/>
<evidence type="ECO:0000259" key="15">
    <source>
        <dbReference type="PROSITE" id="PS51975"/>
    </source>
</evidence>
<feature type="compositionally biased region" description="Low complexity" evidence="14">
    <location>
        <begin position="1"/>
        <end position="21"/>
    </location>
</feature>
<comment type="function">
    <text evidence="3 13">Endonuclease that specifically degrades the RNA of RNA-DNA hybrids.</text>
</comment>